<evidence type="ECO:0000259" key="3">
    <source>
        <dbReference type="PROSITE" id="PS51088"/>
    </source>
</evidence>
<evidence type="ECO:0000313" key="4">
    <source>
        <dbReference type="EMBL" id="KAF6751211.1"/>
    </source>
</evidence>
<dbReference type="InterPro" id="IPR000818">
    <property type="entry name" value="TEA/ATTS_dom"/>
</dbReference>
<protein>
    <recommendedName>
        <fullName evidence="3">TEA domain-containing protein</fullName>
    </recommendedName>
</protein>
<comment type="similarity">
    <text evidence="1">Belongs to the TEC1 family.</text>
</comment>
<feature type="non-terminal residue" evidence="4">
    <location>
        <position position="334"/>
    </location>
</feature>
<feature type="domain" description="TEA" evidence="3">
    <location>
        <begin position="56"/>
        <end position="132"/>
    </location>
</feature>
<proteinExistence type="inferred from homology"/>
<evidence type="ECO:0000256" key="2">
    <source>
        <dbReference type="PROSITE-ProRule" id="PRU00505"/>
    </source>
</evidence>
<gene>
    <name evidence="4" type="ORF">DFP72DRAFT_1138311</name>
</gene>
<dbReference type="Proteomes" id="UP000521943">
    <property type="component" value="Unassembled WGS sequence"/>
</dbReference>
<evidence type="ECO:0000313" key="5">
    <source>
        <dbReference type="Proteomes" id="UP000521943"/>
    </source>
</evidence>
<dbReference type="SMART" id="SM00426">
    <property type="entry name" value="TEA"/>
    <property type="match status" value="1"/>
</dbReference>
<dbReference type="OrthoDB" id="10006572at2759"/>
<feature type="DNA-binding region" description="TEA" evidence="2">
    <location>
        <begin position="56"/>
        <end position="132"/>
    </location>
</feature>
<feature type="non-terminal residue" evidence="4">
    <location>
        <position position="1"/>
    </location>
</feature>
<dbReference type="InterPro" id="IPR038096">
    <property type="entry name" value="TEA/ATTS_sf"/>
</dbReference>
<dbReference type="Gene3D" id="6.10.20.40">
    <property type="entry name" value="TEA/ATTS domain"/>
    <property type="match status" value="1"/>
</dbReference>
<dbReference type="EMBL" id="JACGCI010000052">
    <property type="protein sequence ID" value="KAF6751211.1"/>
    <property type="molecule type" value="Genomic_DNA"/>
</dbReference>
<dbReference type="AlphaFoldDB" id="A0A8H6HR59"/>
<dbReference type="PRINTS" id="PR00065">
    <property type="entry name" value="TEADOMAIN"/>
</dbReference>
<name>A0A8H6HR59_9AGAR</name>
<dbReference type="Pfam" id="PF01285">
    <property type="entry name" value="TEA"/>
    <property type="match status" value="1"/>
</dbReference>
<keyword evidence="5" id="KW-1185">Reference proteome</keyword>
<dbReference type="GO" id="GO:0003700">
    <property type="term" value="F:DNA-binding transcription factor activity"/>
    <property type="evidence" value="ECO:0007669"/>
    <property type="project" value="InterPro"/>
</dbReference>
<dbReference type="PROSITE" id="PS51088">
    <property type="entry name" value="TEA_2"/>
    <property type="match status" value="1"/>
</dbReference>
<comment type="caution">
    <text evidence="4">The sequence shown here is derived from an EMBL/GenBank/DDBJ whole genome shotgun (WGS) entry which is preliminary data.</text>
</comment>
<accession>A0A8H6HR59</accession>
<organism evidence="4 5">
    <name type="scientific">Ephemerocybe angulata</name>
    <dbReference type="NCBI Taxonomy" id="980116"/>
    <lineage>
        <taxon>Eukaryota</taxon>
        <taxon>Fungi</taxon>
        <taxon>Dikarya</taxon>
        <taxon>Basidiomycota</taxon>
        <taxon>Agaricomycotina</taxon>
        <taxon>Agaricomycetes</taxon>
        <taxon>Agaricomycetidae</taxon>
        <taxon>Agaricales</taxon>
        <taxon>Agaricineae</taxon>
        <taxon>Psathyrellaceae</taxon>
        <taxon>Ephemerocybe</taxon>
    </lineage>
</organism>
<reference evidence="4 5" key="1">
    <citation type="submission" date="2020-07" db="EMBL/GenBank/DDBJ databases">
        <title>Comparative genomics of pyrophilous fungi reveals a link between fire events and developmental genes.</title>
        <authorList>
            <consortium name="DOE Joint Genome Institute"/>
            <person name="Steindorff A.S."/>
            <person name="Carver A."/>
            <person name="Calhoun S."/>
            <person name="Stillman K."/>
            <person name="Liu H."/>
            <person name="Lipzen A."/>
            <person name="Pangilinan J."/>
            <person name="Labutti K."/>
            <person name="Bruns T.D."/>
            <person name="Grigoriev I.V."/>
        </authorList>
    </citation>
    <scope>NUCLEOTIDE SEQUENCE [LARGE SCALE GENOMIC DNA]</scope>
    <source>
        <strain evidence="4 5">CBS 144469</strain>
    </source>
</reference>
<evidence type="ECO:0000256" key="1">
    <source>
        <dbReference type="ARBA" id="ARBA00008421"/>
    </source>
</evidence>
<sequence length="334" mass="38116">DWFPISIGPRGEADDLNFTASISTVEDLSYTPSQVQRCRDLAQMKATGRRSYKTLKGKAEAVWGPELEAVLINALEQYQYSDYKPRMGRYGIRFPSRNRFISQFIYEKTGKNRTHKQVGSRLQQLQETCEPHSEILTLISRGRCDDRKDDCEPEPDITPSPFKGTLRRQKIVVYTEVTAQLTTPSYHIPQLEFIQNKLSDPFTVALTPTTYPHGQPIPASRPQSVLSMFSNVVQLYSRWSLNQDTKFNIYEAEQVVRQEKVSLRQVSRPTENGTVWIYECDLAGPSWRDICASKDPSRFTIMQSLTPTITRTSQGQGGPKGCEVSIVYHFEIDT</sequence>